<dbReference type="InterPro" id="IPR011604">
    <property type="entry name" value="PDDEXK-like_dom_sf"/>
</dbReference>
<dbReference type="Gene3D" id="3.30.40.10">
    <property type="entry name" value="Zinc/RING finger domain, C3HC4 (zinc finger)"/>
    <property type="match status" value="2"/>
</dbReference>
<dbReference type="InterPro" id="IPR011011">
    <property type="entry name" value="Znf_FYVE_PHD"/>
</dbReference>
<feature type="region of interest" description="Disordered" evidence="7">
    <location>
        <begin position="1"/>
        <end position="30"/>
    </location>
</feature>
<dbReference type="InterPro" id="IPR013083">
    <property type="entry name" value="Znf_RING/FYVE/PHD"/>
</dbReference>
<reference evidence="9 10" key="1">
    <citation type="submission" date="2022-05" db="EMBL/GenBank/DDBJ databases">
        <authorList>
            <consortium name="Genoscope - CEA"/>
            <person name="William W."/>
        </authorList>
    </citation>
    <scope>NUCLEOTIDE SEQUENCE [LARGE SCALE GENOMIC DNA]</scope>
</reference>
<sequence length="972" mass="109739">MHCGVKDYNSMSEDNAGESKTENFEKKDEEDSTLVPLLSEYSKKLESRVKRRYIEKISVIGIDPATLWHAKVDPDCLPPIEATDLLSYLVLDTSYYTAQQLKAFKSLEAYNQMVSGFITSVQGKVIAGKYVVLAKVRHSQRMNDPPIPVWVISSQEGTIISAHCMGCKAGLAETCSHVASVLFYIETWTRINGKLACTQVKCTWLLPSYVNEVTYARARDINFKSSKKLKEEMDLKIDACEGVNQSQLPAPARIIKKSNMSVRPLDEDEMNAQLKKLNELNVKPVILSLFKPYSESFMSRSQHVLTMPDLYDPSHLKLSYPDLLKQSFEVSLDLKDNELDAIEEDTRKQSKGNFFYRHRSGRIGASVSWTVAHSNPMQPSQSLIKSLCYPHLFKVTSKAISHGKKYEKTAVETYVSLMSQTHKDFQVKYCGMIVDKEHPWLHATPDFMASCSCCGDGCGEVKCPFSIKNGDFQTYISKKTSCLEMVKGKLRLKRNHQYYYQTQQYLHITKLMYCDFVVFAFNVNNQPVIFYERIFPDYTLWGSLQPKLTTFWRICILPEILGRWYTRKCHMPSLVQVPVSCNDNAICYCRKVTEEETITCSNAKCPYMKFHPSCLRSSDHVPKIWYCPTCRLLPEFKRSAKTRNAVQQDVCSKALSLNSICICNSKPRPGDRLLECHSEDCLNGTFFHLDCLKYKRMPNNSKTTWVCNSCKGKPHKANDLNIATVQSGENDSSSLASSIQSTTCTSSILQDLCGDADSTVDVDLSNRDSDDDHSVDQCDSDDDIQITKVSHGNIDKTASLGNLTQAEYDIIESQTGWLDCSVIQEAHILLKQVNPLINGFQRTTLGPVRNFDVVTSEFVQILHTGNQHWVCTSSVGCLPGRVNLYDSLFHDIIANEVEEQLKDLMANNFTGMNIVPVQQQGNGSDCGVFSIPFATCIVYGRDPSIVIFDVPQMRPHLSRCLKTGVLSPFPQI</sequence>
<protein>
    <recommendedName>
        <fullName evidence="8">Zinc finger PHD-type domain-containing protein</fullName>
    </recommendedName>
</protein>
<dbReference type="InterPro" id="IPR001965">
    <property type="entry name" value="Znf_PHD"/>
</dbReference>
<evidence type="ECO:0000313" key="9">
    <source>
        <dbReference type="EMBL" id="CAH3153476.1"/>
    </source>
</evidence>
<dbReference type="PANTHER" id="PTHR47526:SF3">
    <property type="entry name" value="PHD-TYPE DOMAIN-CONTAINING PROTEIN"/>
    <property type="match status" value="1"/>
</dbReference>
<dbReference type="Pfam" id="PF02902">
    <property type="entry name" value="Peptidase_C48"/>
    <property type="match status" value="1"/>
</dbReference>
<evidence type="ECO:0000256" key="3">
    <source>
        <dbReference type="ARBA" id="ARBA00022723"/>
    </source>
</evidence>
<keyword evidence="6" id="KW-0862">Zinc</keyword>
<evidence type="ECO:0000313" key="10">
    <source>
        <dbReference type="Proteomes" id="UP001159405"/>
    </source>
</evidence>
<proteinExistence type="inferred from homology"/>
<name>A0ABN8Q287_9CNID</name>
<accession>A0ABN8Q287</accession>
<dbReference type="SUPFAM" id="SSF57903">
    <property type="entry name" value="FYVE/PHD zinc finger"/>
    <property type="match status" value="2"/>
</dbReference>
<feature type="domain" description="Zinc finger PHD-type" evidence="8">
    <location>
        <begin position="660"/>
        <end position="711"/>
    </location>
</feature>
<dbReference type="InterPro" id="IPR038765">
    <property type="entry name" value="Papain-like_cys_pep_sf"/>
</dbReference>
<keyword evidence="3" id="KW-0479">Metal-binding</keyword>
<dbReference type="SMART" id="SM00249">
    <property type="entry name" value="PHD"/>
    <property type="match status" value="2"/>
</dbReference>
<evidence type="ECO:0000256" key="2">
    <source>
        <dbReference type="ARBA" id="ARBA00022670"/>
    </source>
</evidence>
<feature type="domain" description="Zinc finger PHD-type" evidence="8">
    <location>
        <begin position="586"/>
        <end position="631"/>
    </location>
</feature>
<keyword evidence="5" id="KW-0378">Hydrolase</keyword>
<dbReference type="SUPFAM" id="SSF54001">
    <property type="entry name" value="Cysteine proteinases"/>
    <property type="match status" value="1"/>
</dbReference>
<evidence type="ECO:0000256" key="7">
    <source>
        <dbReference type="SAM" id="MobiDB-lite"/>
    </source>
</evidence>
<dbReference type="SUPFAM" id="SSF52980">
    <property type="entry name" value="Restriction endonuclease-like"/>
    <property type="match status" value="1"/>
</dbReference>
<evidence type="ECO:0000256" key="5">
    <source>
        <dbReference type="ARBA" id="ARBA00022801"/>
    </source>
</evidence>
<dbReference type="Pfam" id="PF09588">
    <property type="entry name" value="YqaJ"/>
    <property type="match status" value="1"/>
</dbReference>
<comment type="caution">
    <text evidence="9">The sequence shown here is derived from an EMBL/GenBank/DDBJ whole genome shotgun (WGS) entry which is preliminary data.</text>
</comment>
<dbReference type="Proteomes" id="UP001159405">
    <property type="component" value="Unassembled WGS sequence"/>
</dbReference>
<evidence type="ECO:0000256" key="1">
    <source>
        <dbReference type="ARBA" id="ARBA00005234"/>
    </source>
</evidence>
<gene>
    <name evidence="9" type="ORF">PLOB_00049618</name>
</gene>
<comment type="similarity">
    <text evidence="1">Belongs to the peptidase C48 family.</text>
</comment>
<dbReference type="InterPro" id="IPR011335">
    <property type="entry name" value="Restrct_endonuc-II-like"/>
</dbReference>
<keyword evidence="2" id="KW-0645">Protease</keyword>
<evidence type="ECO:0000256" key="6">
    <source>
        <dbReference type="ARBA" id="ARBA00022833"/>
    </source>
</evidence>
<evidence type="ECO:0000256" key="4">
    <source>
        <dbReference type="ARBA" id="ARBA00022771"/>
    </source>
</evidence>
<feature type="compositionally biased region" description="Basic and acidic residues" evidence="7">
    <location>
        <begin position="17"/>
        <end position="29"/>
    </location>
</feature>
<dbReference type="CDD" id="cd22343">
    <property type="entry name" value="PDDEXK_lambda_exonuclease-like"/>
    <property type="match status" value="1"/>
</dbReference>
<keyword evidence="10" id="KW-1185">Reference proteome</keyword>
<dbReference type="Gene3D" id="3.40.395.10">
    <property type="entry name" value="Adenoviral Proteinase, Chain A"/>
    <property type="match status" value="1"/>
</dbReference>
<dbReference type="Gene3D" id="3.90.320.10">
    <property type="match status" value="1"/>
</dbReference>
<organism evidence="9 10">
    <name type="scientific">Porites lobata</name>
    <dbReference type="NCBI Taxonomy" id="104759"/>
    <lineage>
        <taxon>Eukaryota</taxon>
        <taxon>Metazoa</taxon>
        <taxon>Cnidaria</taxon>
        <taxon>Anthozoa</taxon>
        <taxon>Hexacorallia</taxon>
        <taxon>Scleractinia</taxon>
        <taxon>Fungiina</taxon>
        <taxon>Poritidae</taxon>
        <taxon>Porites</taxon>
    </lineage>
</organism>
<dbReference type="EMBL" id="CALNXK010000096">
    <property type="protein sequence ID" value="CAH3153476.1"/>
    <property type="molecule type" value="Genomic_DNA"/>
</dbReference>
<evidence type="ECO:0000259" key="8">
    <source>
        <dbReference type="SMART" id="SM00249"/>
    </source>
</evidence>
<dbReference type="InterPro" id="IPR003653">
    <property type="entry name" value="Peptidase_C48_C"/>
</dbReference>
<dbReference type="InterPro" id="IPR019080">
    <property type="entry name" value="YqaJ_viral_recombinase"/>
</dbReference>
<keyword evidence="4" id="KW-0863">Zinc-finger</keyword>
<dbReference type="PANTHER" id="PTHR47526">
    <property type="entry name" value="ATP-DEPENDENT DNA HELICASE"/>
    <property type="match status" value="1"/>
</dbReference>